<gene>
    <name evidence="2" type="ORF">U6N30_09210</name>
</gene>
<feature type="region of interest" description="Disordered" evidence="1">
    <location>
        <begin position="26"/>
        <end position="59"/>
    </location>
</feature>
<feature type="compositionally biased region" description="Basic and acidic residues" evidence="1">
    <location>
        <begin position="31"/>
        <end position="43"/>
    </location>
</feature>
<protein>
    <submittedName>
        <fullName evidence="2">Uncharacterized protein</fullName>
    </submittedName>
</protein>
<feature type="compositionally biased region" description="Low complexity" evidence="1">
    <location>
        <begin position="47"/>
        <end position="59"/>
    </location>
</feature>
<dbReference type="RefSeq" id="WP_324277053.1">
    <property type="nucleotide sequence ID" value="NZ_CP141261.1"/>
</dbReference>
<dbReference type="EMBL" id="CP141261">
    <property type="protein sequence ID" value="WRL65735.1"/>
    <property type="molecule type" value="Genomic_DNA"/>
</dbReference>
<evidence type="ECO:0000313" key="3">
    <source>
        <dbReference type="Proteomes" id="UP001324287"/>
    </source>
</evidence>
<proteinExistence type="predicted"/>
<evidence type="ECO:0000256" key="1">
    <source>
        <dbReference type="SAM" id="MobiDB-lite"/>
    </source>
</evidence>
<evidence type="ECO:0000313" key="2">
    <source>
        <dbReference type="EMBL" id="WRL65735.1"/>
    </source>
</evidence>
<organism evidence="2 3">
    <name type="scientific">Blastococcus brunescens</name>
    <dbReference type="NCBI Taxonomy" id="1564165"/>
    <lineage>
        <taxon>Bacteria</taxon>
        <taxon>Bacillati</taxon>
        <taxon>Actinomycetota</taxon>
        <taxon>Actinomycetes</taxon>
        <taxon>Geodermatophilales</taxon>
        <taxon>Geodermatophilaceae</taxon>
        <taxon>Blastococcus</taxon>
    </lineage>
</organism>
<reference evidence="2 3" key="1">
    <citation type="submission" date="2023-12" db="EMBL/GenBank/DDBJ databases">
        <title>Blastococcus brunescens sp. nov., an actonobacterium isolated from sandstone collected in sahara desert.</title>
        <authorList>
            <person name="Gtari M."/>
            <person name="Ghodhbane F."/>
        </authorList>
    </citation>
    <scope>NUCLEOTIDE SEQUENCE [LARGE SCALE GENOMIC DNA]</scope>
    <source>
        <strain evidence="2 3">BMG 8361</strain>
    </source>
</reference>
<keyword evidence="3" id="KW-1185">Reference proteome</keyword>
<name>A0ABZ1B4L4_9ACTN</name>
<sequence length="59" mass="5884">MNRTFGSRQAVGIAAVSALALTLTACGGGRDAGRSGDAAEERPAPASPTTRSRSASPPR</sequence>
<dbReference type="PROSITE" id="PS51257">
    <property type="entry name" value="PROKAR_LIPOPROTEIN"/>
    <property type="match status" value="1"/>
</dbReference>
<accession>A0ABZ1B4L4</accession>
<dbReference type="Proteomes" id="UP001324287">
    <property type="component" value="Chromosome"/>
</dbReference>